<dbReference type="RefSeq" id="WP_155585843.1">
    <property type="nucleotide sequence ID" value="NZ_JBHSTH010000048.1"/>
</dbReference>
<keyword evidence="3" id="KW-1185">Reference proteome</keyword>
<reference evidence="2 3" key="1">
    <citation type="submission" date="2019-11" db="EMBL/GenBank/DDBJ databases">
        <title>Pseudomonas karstica sp. nov. and Pseudomonas spelaei sp. nov. from karst caves.</title>
        <authorList>
            <person name="Zeman M."/>
        </authorList>
    </citation>
    <scope>NUCLEOTIDE SEQUENCE [LARGE SCALE GENOMIC DNA]</scope>
    <source>
        <strain evidence="2 3">CCM 7893</strain>
    </source>
</reference>
<organism evidence="2 3">
    <name type="scientific">Pseudomonas spelaei</name>
    <dbReference type="NCBI Taxonomy" id="1055469"/>
    <lineage>
        <taxon>Bacteria</taxon>
        <taxon>Pseudomonadati</taxon>
        <taxon>Pseudomonadota</taxon>
        <taxon>Gammaproteobacteria</taxon>
        <taxon>Pseudomonadales</taxon>
        <taxon>Pseudomonadaceae</taxon>
        <taxon>Pseudomonas</taxon>
    </lineage>
</organism>
<dbReference type="AlphaFoldDB" id="A0A6I3WD83"/>
<dbReference type="EMBL" id="WNNK01000029">
    <property type="protein sequence ID" value="MUF07718.1"/>
    <property type="molecule type" value="Genomic_DNA"/>
</dbReference>
<accession>A0A6I3WD83</accession>
<feature type="chain" id="PRO_5026087383" evidence="1">
    <location>
        <begin position="22"/>
        <end position="115"/>
    </location>
</feature>
<sequence>MKAWIGAVALTGAVVSGGAMAVPMSYGLGPTTCGLFVTAAEESRAGATAGVHVYMTWLSGYATRASGQSSIDYFKGTDTKSVQLWLDNYCRANPLKTFNDAAESALLELQKGQAR</sequence>
<dbReference type="Proteomes" id="UP000438196">
    <property type="component" value="Unassembled WGS sequence"/>
</dbReference>
<evidence type="ECO:0000256" key="1">
    <source>
        <dbReference type="SAM" id="SignalP"/>
    </source>
</evidence>
<comment type="caution">
    <text evidence="2">The sequence shown here is derived from an EMBL/GenBank/DDBJ whole genome shotgun (WGS) entry which is preliminary data.</text>
</comment>
<gene>
    <name evidence="2" type="ORF">GNF76_25530</name>
</gene>
<proteinExistence type="predicted"/>
<keyword evidence="1" id="KW-0732">Signal</keyword>
<dbReference type="OrthoDB" id="7066206at2"/>
<protein>
    <submittedName>
        <fullName evidence="2">Uncharacterized protein</fullName>
    </submittedName>
</protein>
<evidence type="ECO:0000313" key="3">
    <source>
        <dbReference type="Proteomes" id="UP000438196"/>
    </source>
</evidence>
<name>A0A6I3WD83_9PSED</name>
<feature type="signal peptide" evidence="1">
    <location>
        <begin position="1"/>
        <end position="21"/>
    </location>
</feature>
<evidence type="ECO:0000313" key="2">
    <source>
        <dbReference type="EMBL" id="MUF07718.1"/>
    </source>
</evidence>